<dbReference type="InterPro" id="IPR005152">
    <property type="entry name" value="Lipase_secreted"/>
</dbReference>
<dbReference type="AlphaFoldDB" id="A0A4Z1GAI9"/>
<accession>A0A4Z1GAI9</accession>
<dbReference type="EMBL" id="PQXK01000217">
    <property type="protein sequence ID" value="TGO34004.1"/>
    <property type="molecule type" value="Genomic_DNA"/>
</dbReference>
<dbReference type="Proteomes" id="UP000297814">
    <property type="component" value="Unassembled WGS sequence"/>
</dbReference>
<comment type="caution">
    <text evidence="1">The sequence shown here is derived from an EMBL/GenBank/DDBJ whole genome shotgun (WGS) entry which is preliminary data.</text>
</comment>
<protein>
    <submittedName>
        <fullName evidence="1">Uncharacterized protein</fullName>
    </submittedName>
</protein>
<dbReference type="PANTHER" id="PTHR34853">
    <property type="match status" value="1"/>
</dbReference>
<dbReference type="PANTHER" id="PTHR34853:SF1">
    <property type="entry name" value="LIPASE 5"/>
    <property type="match status" value="1"/>
</dbReference>
<evidence type="ECO:0000313" key="2">
    <source>
        <dbReference type="Proteomes" id="UP000297814"/>
    </source>
</evidence>
<evidence type="ECO:0000313" key="1">
    <source>
        <dbReference type="EMBL" id="TGO34004.1"/>
    </source>
</evidence>
<gene>
    <name evidence="1" type="ORF">BHYA_0217g00170</name>
</gene>
<dbReference type="GO" id="GO:0004806">
    <property type="term" value="F:triacylglycerol lipase activity"/>
    <property type="evidence" value="ECO:0007669"/>
    <property type="project" value="InterPro"/>
</dbReference>
<dbReference type="GO" id="GO:0016042">
    <property type="term" value="P:lipid catabolic process"/>
    <property type="evidence" value="ECO:0007669"/>
    <property type="project" value="InterPro"/>
</dbReference>
<sequence>MTFTTSQLPVISSSQLPQSELAPEILEALTFERSKWATGSVHTDPFYTLPLKTTSDSSLPETLLKIQESVDHTSYSIPCPVSISRIIYQSLTLLGDPFLFLRRYFGLFSHEITQTVAPKSSPRSMIPPHFLAPCALVLSGYVVVAADYAGLSVSYCTQPQNQPIVHHYPANSVAANNVIYSIVAARSAFPSLGSKFSSIGNSQRGRGGAAWAITQHHAKEKIEEYLECIAISPTTDIRSNADLIEAIVWAGMMLGLKNVFPKFQYSDIFTEKKHAAVNTYRDVEGGGAVGMGLFLPLEFKRNLLRYGSSNITF</sequence>
<reference evidence="1 2" key="1">
    <citation type="submission" date="2017-12" db="EMBL/GenBank/DDBJ databases">
        <title>Comparative genomics of Botrytis spp.</title>
        <authorList>
            <person name="Valero-Jimenez C.A."/>
            <person name="Tapia P."/>
            <person name="Veloso J."/>
            <person name="Silva-Moreno E."/>
            <person name="Staats M."/>
            <person name="Valdes J.H."/>
            <person name="Van Kan J.A.L."/>
        </authorList>
    </citation>
    <scope>NUCLEOTIDE SEQUENCE [LARGE SCALE GENOMIC DNA]</scope>
    <source>
        <strain evidence="1 2">Bh0001</strain>
    </source>
</reference>
<dbReference type="InterPro" id="IPR029058">
    <property type="entry name" value="AB_hydrolase_fold"/>
</dbReference>
<proteinExistence type="predicted"/>
<dbReference type="Gene3D" id="3.40.50.1820">
    <property type="entry name" value="alpha/beta hydrolase"/>
    <property type="match status" value="1"/>
</dbReference>
<organism evidence="1 2">
    <name type="scientific">Botrytis hyacinthi</name>
    <dbReference type="NCBI Taxonomy" id="278943"/>
    <lineage>
        <taxon>Eukaryota</taxon>
        <taxon>Fungi</taxon>
        <taxon>Dikarya</taxon>
        <taxon>Ascomycota</taxon>
        <taxon>Pezizomycotina</taxon>
        <taxon>Leotiomycetes</taxon>
        <taxon>Helotiales</taxon>
        <taxon>Sclerotiniaceae</taxon>
        <taxon>Botrytis</taxon>
    </lineage>
</organism>
<name>A0A4Z1GAI9_9HELO</name>
<keyword evidence="2" id="KW-1185">Reference proteome</keyword>